<keyword evidence="4" id="KW-0235">DNA replication</keyword>
<evidence type="ECO:0000256" key="1">
    <source>
        <dbReference type="ARBA" id="ARBA00001946"/>
    </source>
</evidence>
<evidence type="ECO:0000256" key="5">
    <source>
        <dbReference type="ARBA" id="ARBA00022722"/>
    </source>
</evidence>
<keyword evidence="9 17" id="KW-0378">Hydrolase</keyword>
<comment type="similarity">
    <text evidence="2">Belongs to the Nudix hydrolase family.</text>
</comment>
<dbReference type="NCBIfam" id="TIGR00632">
    <property type="entry name" value="vsr"/>
    <property type="match status" value="1"/>
</dbReference>
<dbReference type="PRINTS" id="PR00502">
    <property type="entry name" value="NUDIXFAMILY"/>
</dbReference>
<evidence type="ECO:0000256" key="14">
    <source>
        <dbReference type="ARBA" id="ARBA00038905"/>
    </source>
</evidence>
<dbReference type="Proteomes" id="UP000095468">
    <property type="component" value="Unassembled WGS sequence"/>
</dbReference>
<dbReference type="GO" id="GO:0004519">
    <property type="term" value="F:endonuclease activity"/>
    <property type="evidence" value="ECO:0007669"/>
    <property type="project" value="UniProtKB-KW"/>
</dbReference>
<evidence type="ECO:0000256" key="7">
    <source>
        <dbReference type="ARBA" id="ARBA00022759"/>
    </source>
</evidence>
<dbReference type="Pfam" id="PF03852">
    <property type="entry name" value="Vsr"/>
    <property type="match status" value="1"/>
</dbReference>
<dbReference type="GO" id="GO:0044715">
    <property type="term" value="F:8-oxo-dGDP phosphatase activity"/>
    <property type="evidence" value="ECO:0007669"/>
    <property type="project" value="TreeGrafter"/>
</dbReference>
<evidence type="ECO:0000256" key="15">
    <source>
        <dbReference type="SAM" id="MobiDB-lite"/>
    </source>
</evidence>
<reference evidence="17 18" key="1">
    <citation type="submission" date="2015-09" db="EMBL/GenBank/DDBJ databases">
        <authorList>
            <consortium name="Pathogen Informatics"/>
        </authorList>
    </citation>
    <scope>NUCLEOTIDE SEQUENCE [LARGE SCALE GENOMIC DNA]</scope>
    <source>
        <strain evidence="17 18">2789STDY5608823</strain>
    </source>
</reference>
<dbReference type="GO" id="GO:0035539">
    <property type="term" value="F:8-oxo-7,8-dihydrodeoxyguanosine triphosphate pyrophosphatase activity"/>
    <property type="evidence" value="ECO:0007669"/>
    <property type="project" value="UniProtKB-EC"/>
</dbReference>
<dbReference type="PROSITE" id="PS51462">
    <property type="entry name" value="NUDIX"/>
    <property type="match status" value="1"/>
</dbReference>
<proteinExistence type="inferred from homology"/>
<dbReference type="SUPFAM" id="SSF55811">
    <property type="entry name" value="Nudix"/>
    <property type="match status" value="1"/>
</dbReference>
<dbReference type="CDD" id="cd00221">
    <property type="entry name" value="Vsr"/>
    <property type="match status" value="1"/>
</dbReference>
<evidence type="ECO:0000256" key="12">
    <source>
        <dbReference type="ARBA" id="ARBA00029466"/>
    </source>
</evidence>
<feature type="domain" description="Nudix hydrolase" evidence="16">
    <location>
        <begin position="1"/>
        <end position="134"/>
    </location>
</feature>
<dbReference type="InterPro" id="IPR015797">
    <property type="entry name" value="NUDIX_hydrolase-like_dom_sf"/>
</dbReference>
<dbReference type="SUPFAM" id="SSF52980">
    <property type="entry name" value="Restriction endonuclease-like"/>
    <property type="match status" value="1"/>
</dbReference>
<evidence type="ECO:0000256" key="13">
    <source>
        <dbReference type="ARBA" id="ARBA00035861"/>
    </source>
</evidence>
<evidence type="ECO:0000256" key="4">
    <source>
        <dbReference type="ARBA" id="ARBA00022705"/>
    </source>
</evidence>
<dbReference type="GO" id="GO:0044716">
    <property type="term" value="F:8-oxo-GDP phosphatase activity"/>
    <property type="evidence" value="ECO:0007669"/>
    <property type="project" value="TreeGrafter"/>
</dbReference>
<feature type="compositionally biased region" description="Polar residues" evidence="15">
    <location>
        <begin position="141"/>
        <end position="153"/>
    </location>
</feature>
<keyword evidence="3" id="KW-0515">Mutator protein</keyword>
<dbReference type="EC" id="3.6.1.55" evidence="14"/>
<feature type="region of interest" description="Disordered" evidence="15">
    <location>
        <begin position="141"/>
        <end position="180"/>
    </location>
</feature>
<dbReference type="AlphaFoldDB" id="A0A173YCJ9"/>
<evidence type="ECO:0000256" key="2">
    <source>
        <dbReference type="ARBA" id="ARBA00005582"/>
    </source>
</evidence>
<organism evidence="17 18">
    <name type="scientific">Collinsella aerofaciens</name>
    <dbReference type="NCBI Taxonomy" id="74426"/>
    <lineage>
        <taxon>Bacteria</taxon>
        <taxon>Bacillati</taxon>
        <taxon>Actinomycetota</taxon>
        <taxon>Coriobacteriia</taxon>
        <taxon>Coriobacteriales</taxon>
        <taxon>Coriobacteriaceae</taxon>
        <taxon>Collinsella</taxon>
    </lineage>
</organism>
<dbReference type="GO" id="GO:0006260">
    <property type="term" value="P:DNA replication"/>
    <property type="evidence" value="ECO:0007669"/>
    <property type="project" value="UniProtKB-KW"/>
</dbReference>
<keyword evidence="6" id="KW-0479">Metal-binding</keyword>
<dbReference type="GO" id="GO:0008413">
    <property type="term" value="F:8-oxo-7,8-dihydroguanosine triphosphate pyrophosphatase activity"/>
    <property type="evidence" value="ECO:0007669"/>
    <property type="project" value="TreeGrafter"/>
</dbReference>
<evidence type="ECO:0000256" key="6">
    <source>
        <dbReference type="ARBA" id="ARBA00022723"/>
    </source>
</evidence>
<keyword evidence="7" id="KW-0255">Endonuclease</keyword>
<dbReference type="InterPro" id="IPR004603">
    <property type="entry name" value="DNA_mismatch_endonuc_vsr"/>
</dbReference>
<evidence type="ECO:0000256" key="10">
    <source>
        <dbReference type="ARBA" id="ARBA00022842"/>
    </source>
</evidence>
<dbReference type="InterPro" id="IPR020476">
    <property type="entry name" value="Nudix_hydrolase"/>
</dbReference>
<gene>
    <name evidence="17" type="primary">vsr</name>
    <name evidence="17" type="ORF">ERS852381_00438</name>
</gene>
<evidence type="ECO:0000313" key="18">
    <source>
        <dbReference type="Proteomes" id="UP000095468"/>
    </source>
</evidence>
<keyword evidence="11" id="KW-0234">DNA repair</keyword>
<dbReference type="Gene3D" id="3.40.960.10">
    <property type="entry name" value="VSR Endonuclease"/>
    <property type="match status" value="1"/>
</dbReference>
<dbReference type="PANTHER" id="PTHR47707:SF1">
    <property type="entry name" value="NUDIX HYDROLASE FAMILY PROTEIN"/>
    <property type="match status" value="1"/>
</dbReference>
<dbReference type="InterPro" id="IPR011335">
    <property type="entry name" value="Restrct_endonuc-II-like"/>
</dbReference>
<comment type="catalytic activity">
    <reaction evidence="13">
        <text>8-oxo-dGTP + H2O = 8-oxo-dGMP + diphosphate + H(+)</text>
        <dbReference type="Rhea" id="RHEA:31575"/>
        <dbReference type="ChEBI" id="CHEBI:15377"/>
        <dbReference type="ChEBI" id="CHEBI:15378"/>
        <dbReference type="ChEBI" id="CHEBI:33019"/>
        <dbReference type="ChEBI" id="CHEBI:63224"/>
        <dbReference type="ChEBI" id="CHEBI:77896"/>
        <dbReference type="EC" id="3.6.1.55"/>
    </reaction>
</comment>
<keyword evidence="5" id="KW-0540">Nuclease</keyword>
<dbReference type="GO" id="GO:0046872">
    <property type="term" value="F:metal ion binding"/>
    <property type="evidence" value="ECO:0007669"/>
    <property type="project" value="UniProtKB-KW"/>
</dbReference>
<dbReference type="InterPro" id="IPR000086">
    <property type="entry name" value="NUDIX_hydrolase_dom"/>
</dbReference>
<dbReference type="RefSeq" id="WP_156327654.1">
    <property type="nucleotide sequence ID" value="NZ_CYYP01000003.1"/>
</dbReference>
<dbReference type="Pfam" id="PF00293">
    <property type="entry name" value="NUDIX"/>
    <property type="match status" value="1"/>
</dbReference>
<evidence type="ECO:0000256" key="8">
    <source>
        <dbReference type="ARBA" id="ARBA00022763"/>
    </source>
</evidence>
<dbReference type="InterPro" id="IPR047127">
    <property type="entry name" value="MutT-like"/>
</dbReference>
<dbReference type="PANTHER" id="PTHR47707">
    <property type="entry name" value="8-OXO-DGTP DIPHOSPHATASE"/>
    <property type="match status" value="1"/>
</dbReference>
<comment type="similarity">
    <text evidence="12">Belongs to the Vsr family.</text>
</comment>
<dbReference type="GO" id="GO:0006298">
    <property type="term" value="P:mismatch repair"/>
    <property type="evidence" value="ECO:0007669"/>
    <property type="project" value="InterPro"/>
</dbReference>
<evidence type="ECO:0000313" key="17">
    <source>
        <dbReference type="EMBL" id="CUN61373.1"/>
    </source>
</evidence>
<keyword evidence="8" id="KW-0227">DNA damage</keyword>
<evidence type="ECO:0000256" key="11">
    <source>
        <dbReference type="ARBA" id="ARBA00023204"/>
    </source>
</evidence>
<comment type="cofactor">
    <cofactor evidence="1">
        <name>Mg(2+)</name>
        <dbReference type="ChEBI" id="CHEBI:18420"/>
    </cofactor>
</comment>
<dbReference type="CDD" id="cd03425">
    <property type="entry name" value="NUDIX_MutT_NudA_like"/>
    <property type="match status" value="1"/>
</dbReference>
<accession>A0A173YCJ9</accession>
<name>A0A173YCJ9_9ACTN</name>
<feature type="compositionally biased region" description="Basic residues" evidence="15">
    <location>
        <begin position="157"/>
        <end position="171"/>
    </location>
</feature>
<dbReference type="EMBL" id="CYYP01000003">
    <property type="protein sequence ID" value="CUN61373.1"/>
    <property type="molecule type" value="Genomic_DNA"/>
</dbReference>
<keyword evidence="10" id="KW-0460">Magnesium</keyword>
<protein>
    <recommendedName>
        <fullName evidence="14">8-oxo-dGTP diphosphatase</fullName>
        <ecNumber evidence="14">3.6.1.55</ecNumber>
    </recommendedName>
</protein>
<evidence type="ECO:0000256" key="3">
    <source>
        <dbReference type="ARBA" id="ARBA00022457"/>
    </source>
</evidence>
<sequence>MKTVHVAAGIIRKEGSDELLAVQRGYGDMQGLWEFPGGKLMRGETPEDAVRRELMEELQVKVTNLRDFYTVEYDYPDFHLSMECYYCSLADESDEPQKHDRQLDIRWIPRTSLATVEWMPADKGLIDALIELKEDRLEANGTANDAEATTNDEPASRPKRAPKRRSKKRPKPGLLDGIDTSDLSADERELVRRRAAIKKSMKGNKRANTKPELLVRQRLRAAGLTGYRLEWKVPGKPDIAFPGRKIAIFVNGCFWHRCPKCNPSQPKRNVEFWEAKFRRNVERDRAAVAALTQMGWTPITIWECELKKDRIDATMEKVIEQVRAAEPQR</sequence>
<evidence type="ECO:0000259" key="16">
    <source>
        <dbReference type="PROSITE" id="PS51462"/>
    </source>
</evidence>
<dbReference type="Gene3D" id="3.90.79.10">
    <property type="entry name" value="Nucleoside Triphosphate Pyrophosphohydrolase"/>
    <property type="match status" value="1"/>
</dbReference>
<evidence type="ECO:0000256" key="9">
    <source>
        <dbReference type="ARBA" id="ARBA00022801"/>
    </source>
</evidence>